<evidence type="ECO:0000313" key="4">
    <source>
        <dbReference type="EMBL" id="PLC12041.1"/>
    </source>
</evidence>
<organism evidence="2 5">
    <name type="scientific">Kocuria flava</name>
    <dbReference type="NCBI Taxonomy" id="446860"/>
    <lineage>
        <taxon>Bacteria</taxon>
        <taxon>Bacillati</taxon>
        <taxon>Actinomycetota</taxon>
        <taxon>Actinomycetes</taxon>
        <taxon>Micrococcales</taxon>
        <taxon>Micrococcaceae</taxon>
        <taxon>Kocuria</taxon>
    </lineage>
</organism>
<proteinExistence type="predicted"/>
<keyword evidence="7" id="KW-1185">Reference proteome</keyword>
<evidence type="ECO:0000313" key="3">
    <source>
        <dbReference type="EMBL" id="GEO92040.1"/>
    </source>
</evidence>
<evidence type="ECO:0000313" key="2">
    <source>
        <dbReference type="EMBL" id="ALU38427.1"/>
    </source>
</evidence>
<keyword evidence="1" id="KW-0472">Membrane</keyword>
<evidence type="ECO:0000313" key="6">
    <source>
        <dbReference type="Proteomes" id="UP000234632"/>
    </source>
</evidence>
<sequence length="66" mass="7160">MRLPVPSPEVPVLLFQLLLTLIALVLLVLALLDGSGTLALLATMMLVVALSGVLVAWRRDRRAGRR</sequence>
<evidence type="ECO:0000256" key="1">
    <source>
        <dbReference type="SAM" id="Phobius"/>
    </source>
</evidence>
<dbReference type="EMBL" id="BJZR01000029">
    <property type="protein sequence ID" value="GEO92040.1"/>
    <property type="molecule type" value="Genomic_DNA"/>
</dbReference>
<evidence type="ECO:0008006" key="8">
    <source>
        <dbReference type="Google" id="ProtNLM"/>
    </source>
</evidence>
<feature type="transmembrane region" description="Helical" evidence="1">
    <location>
        <begin position="12"/>
        <end position="32"/>
    </location>
</feature>
<feature type="transmembrane region" description="Helical" evidence="1">
    <location>
        <begin position="38"/>
        <end position="57"/>
    </location>
</feature>
<name>A0A0U3G5K9_9MICC</name>
<keyword evidence="1" id="KW-0812">Transmembrane</keyword>
<dbReference type="STRING" id="446860.AS188_00200"/>
<dbReference type="EMBL" id="CP013254">
    <property type="protein sequence ID" value="ALU38427.1"/>
    <property type="molecule type" value="Genomic_DNA"/>
</dbReference>
<dbReference type="AlphaFoldDB" id="A0A0U3G5K9"/>
<dbReference type="KEGG" id="kfv:AS188_00200"/>
<reference evidence="3 7" key="3">
    <citation type="submission" date="2019-07" db="EMBL/GenBank/DDBJ databases">
        <title>Whole genome shotgun sequence of Kocuria flava NBRC 107626.</title>
        <authorList>
            <person name="Hosoyama A."/>
            <person name="Uohara A."/>
            <person name="Ohji S."/>
            <person name="Ichikawa N."/>
        </authorList>
    </citation>
    <scope>NUCLEOTIDE SEQUENCE [LARGE SCALE GENOMIC DNA]</scope>
    <source>
        <strain evidence="3 7">NBRC 107626</strain>
    </source>
</reference>
<reference evidence="4 6" key="2">
    <citation type="submission" date="2015-12" db="EMBL/GenBank/DDBJ databases">
        <authorList>
            <person name="Shamseldin A."/>
            <person name="Moawad H."/>
            <person name="Abd El-Rahim W.M."/>
            <person name="Sadowsky M.J."/>
        </authorList>
    </citation>
    <scope>NUCLEOTIDE SEQUENCE [LARGE SCALE GENOMIC DNA]</scope>
    <source>
        <strain evidence="4 6">S43</strain>
    </source>
</reference>
<keyword evidence="1" id="KW-1133">Transmembrane helix</keyword>
<evidence type="ECO:0000313" key="7">
    <source>
        <dbReference type="Proteomes" id="UP000321155"/>
    </source>
</evidence>
<gene>
    <name evidence="2" type="ORF">AS188_00200</name>
    <name evidence="4" type="ORF">AUQ48_07095</name>
    <name evidence="3" type="ORF">KFL01_13460</name>
</gene>
<dbReference type="RefSeq" id="WP_058857141.1">
    <property type="nucleotide sequence ID" value="NZ_BJZR01000029.1"/>
</dbReference>
<evidence type="ECO:0000313" key="5">
    <source>
        <dbReference type="Proteomes" id="UP000057181"/>
    </source>
</evidence>
<dbReference type="Proteomes" id="UP000321155">
    <property type="component" value="Unassembled WGS sequence"/>
</dbReference>
<dbReference type="Proteomes" id="UP000057181">
    <property type="component" value="Chromosome"/>
</dbReference>
<dbReference type="EMBL" id="LOMZ01000001">
    <property type="protein sequence ID" value="PLC12041.1"/>
    <property type="molecule type" value="Genomic_DNA"/>
</dbReference>
<reference evidence="2 5" key="1">
    <citation type="submission" date="2015-11" db="EMBL/GenBank/DDBJ databases">
        <title>Complete Genome Sequence of Kocuria flava strain HO-9041.</title>
        <authorList>
            <person name="Zhou M."/>
            <person name="Dai J."/>
        </authorList>
    </citation>
    <scope>NUCLEOTIDE SEQUENCE [LARGE SCALE GENOMIC DNA]</scope>
    <source>
        <strain evidence="2 5">HO-9041</strain>
    </source>
</reference>
<protein>
    <recommendedName>
        <fullName evidence="8">Histidine kinase</fullName>
    </recommendedName>
</protein>
<accession>A0A0U3G5K9</accession>
<dbReference type="Proteomes" id="UP000234632">
    <property type="component" value="Unassembled WGS sequence"/>
</dbReference>